<dbReference type="Proteomes" id="UP000640786">
    <property type="component" value="Unassembled WGS sequence"/>
</dbReference>
<name>A0ABR8R6K8_9BACI</name>
<feature type="region of interest" description="Disordered" evidence="1">
    <location>
        <begin position="1"/>
        <end position="27"/>
    </location>
</feature>
<keyword evidence="2" id="KW-0812">Transmembrane</keyword>
<evidence type="ECO:0008006" key="5">
    <source>
        <dbReference type="Google" id="ProtNLM"/>
    </source>
</evidence>
<organism evidence="3 4">
    <name type="scientific">Psychrobacillus faecigallinarum</name>
    <dbReference type="NCBI Taxonomy" id="2762235"/>
    <lineage>
        <taxon>Bacteria</taxon>
        <taxon>Bacillati</taxon>
        <taxon>Bacillota</taxon>
        <taxon>Bacilli</taxon>
        <taxon>Bacillales</taxon>
        <taxon>Bacillaceae</taxon>
        <taxon>Psychrobacillus</taxon>
    </lineage>
</organism>
<evidence type="ECO:0000256" key="1">
    <source>
        <dbReference type="SAM" id="MobiDB-lite"/>
    </source>
</evidence>
<accession>A0ABR8R6K8</accession>
<evidence type="ECO:0000313" key="4">
    <source>
        <dbReference type="Proteomes" id="UP000640786"/>
    </source>
</evidence>
<dbReference type="Pfam" id="PF19893">
    <property type="entry name" value="DUF6366"/>
    <property type="match status" value="1"/>
</dbReference>
<proteinExistence type="predicted"/>
<keyword evidence="4" id="KW-1185">Reference proteome</keyword>
<reference evidence="3 4" key="1">
    <citation type="submission" date="2020-08" db="EMBL/GenBank/DDBJ databases">
        <title>A Genomic Blueprint of the Chicken Gut Microbiome.</title>
        <authorList>
            <person name="Gilroy R."/>
            <person name="Ravi A."/>
            <person name="Getino M."/>
            <person name="Pursley I."/>
            <person name="Horton D.L."/>
            <person name="Alikhan N.-F."/>
            <person name="Baker D."/>
            <person name="Gharbi K."/>
            <person name="Hall N."/>
            <person name="Watson M."/>
            <person name="Adriaenssens E.M."/>
            <person name="Foster-Nyarko E."/>
            <person name="Jarju S."/>
            <person name="Secka A."/>
            <person name="Antonio M."/>
            <person name="Oren A."/>
            <person name="Chaudhuri R."/>
            <person name="La Ragione R.M."/>
            <person name="Hildebrand F."/>
            <person name="Pallen M.J."/>
        </authorList>
    </citation>
    <scope>NUCLEOTIDE SEQUENCE [LARGE SCALE GENOMIC DNA]</scope>
    <source>
        <strain evidence="3 4">Sa2BUA9</strain>
    </source>
</reference>
<comment type="caution">
    <text evidence="3">The sequence shown here is derived from an EMBL/GenBank/DDBJ whole genome shotgun (WGS) entry which is preliminary data.</text>
</comment>
<evidence type="ECO:0000313" key="3">
    <source>
        <dbReference type="EMBL" id="MBD7943440.1"/>
    </source>
</evidence>
<feature type="transmembrane region" description="Helical" evidence="2">
    <location>
        <begin position="39"/>
        <end position="61"/>
    </location>
</feature>
<keyword evidence="2" id="KW-1133">Transmembrane helix</keyword>
<dbReference type="InterPro" id="IPR045946">
    <property type="entry name" value="DUF6366"/>
</dbReference>
<sequence length="63" mass="7054">MEKREGLRQQELNKNPGGALRDGFNRGENGNYTDITGGMGWKGTVILIIILIVGFVLYKLFLK</sequence>
<protein>
    <recommendedName>
        <fullName evidence="5">Phage capsid protein</fullName>
    </recommendedName>
</protein>
<gene>
    <name evidence="3" type="ORF">H9650_04855</name>
</gene>
<evidence type="ECO:0000256" key="2">
    <source>
        <dbReference type="SAM" id="Phobius"/>
    </source>
</evidence>
<keyword evidence="2" id="KW-0472">Membrane</keyword>
<dbReference type="EMBL" id="JACSQO010000002">
    <property type="protein sequence ID" value="MBD7943440.1"/>
    <property type="molecule type" value="Genomic_DNA"/>
</dbReference>